<protein>
    <submittedName>
        <fullName evidence="2">Cupin domain-containing protein</fullName>
    </submittedName>
</protein>
<comment type="caution">
    <text evidence="2">The sequence shown here is derived from an EMBL/GenBank/DDBJ whole genome shotgun (WGS) entry which is preliminary data.</text>
</comment>
<organism evidence="2 3">
    <name type="scientific">Nocardioides bigeumensis</name>
    <dbReference type="NCBI Taxonomy" id="433657"/>
    <lineage>
        <taxon>Bacteria</taxon>
        <taxon>Bacillati</taxon>
        <taxon>Actinomycetota</taxon>
        <taxon>Actinomycetes</taxon>
        <taxon>Propionibacteriales</taxon>
        <taxon>Nocardioidaceae</taxon>
        <taxon>Nocardioides</taxon>
    </lineage>
</organism>
<dbReference type="InterPro" id="IPR011051">
    <property type="entry name" value="RmlC_Cupin_sf"/>
</dbReference>
<dbReference type="PANTHER" id="PTHR40943:SF1">
    <property type="entry name" value="CYTOPLASMIC PROTEIN"/>
    <property type="match status" value="1"/>
</dbReference>
<evidence type="ECO:0000313" key="3">
    <source>
        <dbReference type="Proteomes" id="UP001500575"/>
    </source>
</evidence>
<dbReference type="InterPro" id="IPR008579">
    <property type="entry name" value="UGlyAH_Cupin_dom"/>
</dbReference>
<feature type="domain" description="(S)-ureidoglycine aminohydrolase cupin" evidence="1">
    <location>
        <begin position="39"/>
        <end position="109"/>
    </location>
</feature>
<keyword evidence="3" id="KW-1185">Reference proteome</keyword>
<dbReference type="SUPFAM" id="SSF51182">
    <property type="entry name" value="RmlC-like cupins"/>
    <property type="match status" value="1"/>
</dbReference>
<dbReference type="EMBL" id="BAAAQQ010000014">
    <property type="protein sequence ID" value="GAA2134555.1"/>
    <property type="molecule type" value="Genomic_DNA"/>
</dbReference>
<name>A0ABN2YZM5_9ACTN</name>
<evidence type="ECO:0000313" key="2">
    <source>
        <dbReference type="EMBL" id="GAA2134555.1"/>
    </source>
</evidence>
<gene>
    <name evidence="2" type="ORF">GCM10009843_41120</name>
</gene>
<proteinExistence type="predicted"/>
<dbReference type="Proteomes" id="UP001500575">
    <property type="component" value="Unassembled WGS sequence"/>
</dbReference>
<dbReference type="PANTHER" id="PTHR40943">
    <property type="entry name" value="CYTOPLASMIC PROTEIN-RELATED"/>
    <property type="match status" value="1"/>
</dbReference>
<sequence length="111" mass="11809">MTDSMRQVDVGTVALEAYDLEADDVLGGTPKTAELTVTALGGVEVGIWEITPGTVKDVEKDEAFVVLTGEGTITFASGEVVELSPGSLVRLHAGEETVWEVRSTIRKVYVV</sequence>
<dbReference type="Pfam" id="PF05899">
    <property type="entry name" value="Cupin_3"/>
    <property type="match status" value="1"/>
</dbReference>
<dbReference type="Gene3D" id="2.60.120.10">
    <property type="entry name" value="Jelly Rolls"/>
    <property type="match status" value="1"/>
</dbReference>
<dbReference type="InterPro" id="IPR014710">
    <property type="entry name" value="RmlC-like_jellyroll"/>
</dbReference>
<reference evidence="2 3" key="1">
    <citation type="journal article" date="2019" name="Int. J. Syst. Evol. Microbiol.">
        <title>The Global Catalogue of Microorganisms (GCM) 10K type strain sequencing project: providing services to taxonomists for standard genome sequencing and annotation.</title>
        <authorList>
            <consortium name="The Broad Institute Genomics Platform"/>
            <consortium name="The Broad Institute Genome Sequencing Center for Infectious Disease"/>
            <person name="Wu L."/>
            <person name="Ma J."/>
        </authorList>
    </citation>
    <scope>NUCLEOTIDE SEQUENCE [LARGE SCALE GENOMIC DNA]</scope>
    <source>
        <strain evidence="2 3">JCM 16021</strain>
    </source>
</reference>
<dbReference type="RefSeq" id="WP_344305739.1">
    <property type="nucleotide sequence ID" value="NZ_BAAAQQ010000014.1"/>
</dbReference>
<evidence type="ECO:0000259" key="1">
    <source>
        <dbReference type="Pfam" id="PF05899"/>
    </source>
</evidence>
<accession>A0ABN2YZM5</accession>